<feature type="binding site" description="axial binding residue" evidence="6">
    <location>
        <position position="383"/>
    </location>
    <ligand>
        <name>heme</name>
        <dbReference type="ChEBI" id="CHEBI:30413"/>
    </ligand>
    <ligandPart>
        <name>Fe</name>
        <dbReference type="ChEBI" id="CHEBI:18248"/>
    </ligandPart>
</feature>
<name>A0AAD2Q6U0_9AGAR</name>
<dbReference type="AlphaFoldDB" id="A0AAD2Q6U0"/>
<dbReference type="PRINTS" id="PR00465">
    <property type="entry name" value="EP450IV"/>
</dbReference>
<dbReference type="Proteomes" id="UP001295794">
    <property type="component" value="Unassembled WGS sequence"/>
</dbReference>
<dbReference type="InterPro" id="IPR036396">
    <property type="entry name" value="Cyt_P450_sf"/>
</dbReference>
<evidence type="ECO:0000256" key="6">
    <source>
        <dbReference type="PIRSR" id="PIRSR602403-1"/>
    </source>
</evidence>
<dbReference type="Pfam" id="PF00067">
    <property type="entry name" value="p450"/>
    <property type="match status" value="1"/>
</dbReference>
<protein>
    <recommendedName>
        <fullName evidence="9">Cytochrome P450</fullName>
    </recommendedName>
</protein>
<reference evidence="7" key="1">
    <citation type="submission" date="2023-11" db="EMBL/GenBank/DDBJ databases">
        <authorList>
            <person name="De Vega J J."/>
            <person name="De Vega J J."/>
        </authorList>
    </citation>
    <scope>NUCLEOTIDE SEQUENCE</scope>
</reference>
<dbReference type="EMBL" id="CAVNYO010000446">
    <property type="protein sequence ID" value="CAK5282130.1"/>
    <property type="molecule type" value="Genomic_DNA"/>
</dbReference>
<keyword evidence="4" id="KW-0560">Oxidoreductase</keyword>
<evidence type="ECO:0000256" key="1">
    <source>
        <dbReference type="ARBA" id="ARBA00001971"/>
    </source>
</evidence>
<dbReference type="GO" id="GO:0020037">
    <property type="term" value="F:heme binding"/>
    <property type="evidence" value="ECO:0007669"/>
    <property type="project" value="InterPro"/>
</dbReference>
<evidence type="ECO:0000313" key="8">
    <source>
        <dbReference type="Proteomes" id="UP001295794"/>
    </source>
</evidence>
<keyword evidence="3 6" id="KW-0479">Metal-binding</keyword>
<keyword evidence="8" id="KW-1185">Reference proteome</keyword>
<gene>
    <name evidence="7" type="ORF">MYCIT1_LOCUS33626</name>
</gene>
<comment type="similarity">
    <text evidence="2">Belongs to the cytochrome P450 family.</text>
</comment>
<comment type="cofactor">
    <cofactor evidence="1 6">
        <name>heme</name>
        <dbReference type="ChEBI" id="CHEBI:30413"/>
    </cofactor>
</comment>
<dbReference type="InterPro" id="IPR001128">
    <property type="entry name" value="Cyt_P450"/>
</dbReference>
<keyword evidence="6" id="KW-0349">Heme</keyword>
<dbReference type="InterPro" id="IPR002403">
    <property type="entry name" value="Cyt_P450_E_grp-IV"/>
</dbReference>
<dbReference type="SUPFAM" id="SSF48264">
    <property type="entry name" value="Cytochrome P450"/>
    <property type="match status" value="1"/>
</dbReference>
<dbReference type="CDD" id="cd11041">
    <property type="entry name" value="CYP503A1-like"/>
    <property type="match status" value="1"/>
</dbReference>
<dbReference type="Gene3D" id="1.10.630.10">
    <property type="entry name" value="Cytochrome P450"/>
    <property type="match status" value="1"/>
</dbReference>
<dbReference type="GO" id="GO:0005506">
    <property type="term" value="F:iron ion binding"/>
    <property type="evidence" value="ECO:0007669"/>
    <property type="project" value="InterPro"/>
</dbReference>
<dbReference type="GO" id="GO:0004497">
    <property type="term" value="F:monooxygenase activity"/>
    <property type="evidence" value="ECO:0007669"/>
    <property type="project" value="UniProtKB-KW"/>
</dbReference>
<comment type="caution">
    <text evidence="7">The sequence shown here is derived from an EMBL/GenBank/DDBJ whole genome shotgun (WGS) entry which is preliminary data.</text>
</comment>
<evidence type="ECO:0000256" key="4">
    <source>
        <dbReference type="ARBA" id="ARBA00023002"/>
    </source>
</evidence>
<evidence type="ECO:0000256" key="3">
    <source>
        <dbReference type="ARBA" id="ARBA00022723"/>
    </source>
</evidence>
<dbReference type="PANTHER" id="PTHR46206">
    <property type="entry name" value="CYTOCHROME P450"/>
    <property type="match status" value="1"/>
</dbReference>
<evidence type="ECO:0000256" key="2">
    <source>
        <dbReference type="ARBA" id="ARBA00010617"/>
    </source>
</evidence>
<evidence type="ECO:0008006" key="9">
    <source>
        <dbReference type="Google" id="ProtNLM"/>
    </source>
</evidence>
<dbReference type="GO" id="GO:0016705">
    <property type="term" value="F:oxidoreductase activity, acting on paired donors, with incorporation or reduction of molecular oxygen"/>
    <property type="evidence" value="ECO:0007669"/>
    <property type="project" value="InterPro"/>
</dbReference>
<evidence type="ECO:0000313" key="7">
    <source>
        <dbReference type="EMBL" id="CAK5282130.1"/>
    </source>
</evidence>
<sequence length="439" mass="49325">MAGRCSPLRGCLVGEEAQSEESRTRCYWLGGWIDSLKAAHYFEEQPMEVIQTGYDELKDGVFRIPQILSFDEGSGILLQAIQIKYTMGTELIKNSFHTIAVRTSLTRNLGKVFPEVRDEIECAMDDVFALHDDDWKLVPVIPAMMKVVSRTSNRLFVGLPLCRNETLVAPFIVTRMKRLREMLGFVGSIIEERIAKEDALGPNYEGKPNDLISWLLESAGPEGRHPEPLLLAFLPLIWLLFTPVRWCACAHPRSVRYHFAPGYLEPMREEAENVIRAEGWTKSALNSMHKIDSFIRETQRMQGNGPVAMSRKVIHPDGFTFSDGIKIPYGSLIFVPGKTVHYDPTIHKDPEVFNGSVTPIFGRLRPTITASRKGYSTATWHACPGRFFAATEIKAMLAHILINYDIKAEVPGVRPANDDHGMISAPNGSAGIFIRKRQL</sequence>
<organism evidence="7 8">
    <name type="scientific">Mycena citricolor</name>
    <dbReference type="NCBI Taxonomy" id="2018698"/>
    <lineage>
        <taxon>Eukaryota</taxon>
        <taxon>Fungi</taxon>
        <taxon>Dikarya</taxon>
        <taxon>Basidiomycota</taxon>
        <taxon>Agaricomycotina</taxon>
        <taxon>Agaricomycetes</taxon>
        <taxon>Agaricomycetidae</taxon>
        <taxon>Agaricales</taxon>
        <taxon>Marasmiineae</taxon>
        <taxon>Mycenaceae</taxon>
        <taxon>Mycena</taxon>
    </lineage>
</organism>
<keyword evidence="5 6" id="KW-0408">Iron</keyword>
<evidence type="ECO:0000256" key="5">
    <source>
        <dbReference type="ARBA" id="ARBA00023004"/>
    </source>
</evidence>
<accession>A0AAD2Q6U0</accession>
<proteinExistence type="inferred from homology"/>